<sequence length="72" mass="7173">MRWYDGFKGRGSCQSPRSVIADRIPLGISRCPQVGGSGAQISRAGGITAGSASAGAGGAVVRVKLPDVVGAM</sequence>
<organism evidence="1 2">
    <name type="scientific">Streptomyces roseochromogenus subsp. oscitans DS 12.976</name>
    <dbReference type="NCBI Taxonomy" id="1352936"/>
    <lineage>
        <taxon>Bacteria</taxon>
        <taxon>Bacillati</taxon>
        <taxon>Actinomycetota</taxon>
        <taxon>Actinomycetes</taxon>
        <taxon>Kitasatosporales</taxon>
        <taxon>Streptomycetaceae</taxon>
        <taxon>Streptomyces</taxon>
    </lineage>
</organism>
<geneLocation type="plasmid" evidence="1 2">
    <name>pSros1</name>
</geneLocation>
<dbReference type="Proteomes" id="UP000017984">
    <property type="component" value="Plasmid pSros1"/>
</dbReference>
<name>V6JE84_STRRC</name>
<dbReference type="EMBL" id="AWQX01000399">
    <property type="protein sequence ID" value="EST18038.1"/>
    <property type="molecule type" value="Genomic_DNA"/>
</dbReference>
<keyword evidence="1" id="KW-0614">Plasmid</keyword>
<protein>
    <submittedName>
        <fullName evidence="1">Uncharacterized protein</fullName>
    </submittedName>
</protein>
<dbReference type="AlphaFoldDB" id="V6JE84"/>
<evidence type="ECO:0000313" key="2">
    <source>
        <dbReference type="Proteomes" id="UP000017984"/>
    </source>
</evidence>
<proteinExistence type="predicted"/>
<evidence type="ECO:0000313" key="1">
    <source>
        <dbReference type="EMBL" id="EST18038.1"/>
    </source>
</evidence>
<reference evidence="1 2" key="1">
    <citation type="journal article" date="2014" name="Genome Announc.">
        <title>Draft Genome Sequence of Streptomyces roseochromogenes subsp. oscitans DS 12.976, Producer of the Aminocoumarin Antibiotic Clorobiocin.</title>
        <authorList>
            <person name="Ruckert C."/>
            <person name="Kalinowski J."/>
            <person name="Heide L."/>
            <person name="Apel A.K."/>
        </authorList>
    </citation>
    <scope>NUCLEOTIDE SEQUENCE [LARGE SCALE GENOMIC DNA]</scope>
    <source>
        <strain evidence="1 2">DS 12.976</strain>
        <plasmid evidence="1">pSros1</plasmid>
    </source>
</reference>
<gene>
    <name evidence="1" type="ORF">M878_46065</name>
</gene>
<comment type="caution">
    <text evidence="1">The sequence shown here is derived from an EMBL/GenBank/DDBJ whole genome shotgun (WGS) entry which is preliminary data.</text>
</comment>
<keyword evidence="2" id="KW-1185">Reference proteome</keyword>
<dbReference type="HOGENOM" id="CLU_2720715_0_0_11"/>
<accession>V6JE84</accession>